<organism evidence="1 2">
    <name type="scientific">Telluria aromaticivorans</name>
    <dbReference type="NCBI Taxonomy" id="2725995"/>
    <lineage>
        <taxon>Bacteria</taxon>
        <taxon>Pseudomonadati</taxon>
        <taxon>Pseudomonadota</taxon>
        <taxon>Betaproteobacteria</taxon>
        <taxon>Burkholderiales</taxon>
        <taxon>Oxalobacteraceae</taxon>
        <taxon>Telluria group</taxon>
        <taxon>Telluria</taxon>
    </lineage>
</organism>
<comment type="caution">
    <text evidence="1">The sequence shown here is derived from an EMBL/GenBank/DDBJ whole genome shotgun (WGS) entry which is preliminary data.</text>
</comment>
<protein>
    <submittedName>
        <fullName evidence="1">Uncharacterized protein</fullName>
    </submittedName>
</protein>
<dbReference type="AlphaFoldDB" id="A0A7Y2JUW7"/>
<accession>A0A7Y2JUW7</accession>
<gene>
    <name evidence="1" type="ORF">HGB41_00235</name>
</gene>
<evidence type="ECO:0000313" key="1">
    <source>
        <dbReference type="EMBL" id="NNG21437.1"/>
    </source>
</evidence>
<dbReference type="EMBL" id="JABAIV010000001">
    <property type="protein sequence ID" value="NNG21437.1"/>
    <property type="molecule type" value="Genomic_DNA"/>
</dbReference>
<name>A0A7Y2JUW7_9BURK</name>
<dbReference type="Proteomes" id="UP000533905">
    <property type="component" value="Unassembled WGS sequence"/>
</dbReference>
<keyword evidence="2" id="KW-1185">Reference proteome</keyword>
<evidence type="ECO:0000313" key="2">
    <source>
        <dbReference type="Proteomes" id="UP000533905"/>
    </source>
</evidence>
<reference evidence="1 2" key="1">
    <citation type="submission" date="2020-04" db="EMBL/GenBank/DDBJ databases">
        <title>Massilia sp. nov., a cold adapted bacteria isolated from Arctic soil.</title>
        <authorList>
            <person name="Son J."/>
            <person name="Ka J.-O."/>
        </authorList>
    </citation>
    <scope>NUCLEOTIDE SEQUENCE [LARGE SCALE GENOMIC DNA]</scope>
    <source>
        <strain evidence="1 2">ML15P13</strain>
    </source>
</reference>
<dbReference type="RefSeq" id="WP_171079871.1">
    <property type="nucleotide sequence ID" value="NZ_JABAIV010000001.1"/>
</dbReference>
<sequence length="49" mass="5366">MKQSATIAPPPCASGQLLEQLARLVQGFVDVGRVDGAEDEELRRSVDRR</sequence>
<proteinExistence type="predicted"/>